<dbReference type="KEGG" id="tps:THAPSDRAFT_20750"/>
<proteinExistence type="predicted"/>
<gene>
    <name evidence="3" type="ORF">THAPSDRAFT_20750</name>
</gene>
<accession>B8BQF9</accession>
<feature type="compositionally biased region" description="Polar residues" evidence="1">
    <location>
        <begin position="121"/>
        <end position="134"/>
    </location>
</feature>
<feature type="region of interest" description="Disordered" evidence="1">
    <location>
        <begin position="141"/>
        <end position="160"/>
    </location>
</feature>
<evidence type="ECO:0000256" key="1">
    <source>
        <dbReference type="SAM" id="MobiDB-lite"/>
    </source>
</evidence>
<evidence type="ECO:0000256" key="2">
    <source>
        <dbReference type="SAM" id="Phobius"/>
    </source>
</evidence>
<dbReference type="EMBL" id="CM000638">
    <property type="protein sequence ID" value="EED95777.1"/>
    <property type="molecule type" value="Genomic_DNA"/>
</dbReference>
<protein>
    <recommendedName>
        <fullName evidence="5">STI1 domain-containing protein</fullName>
    </recommendedName>
</protein>
<sequence>MTASSFPVGSSVLLQGLVGGSQYNDKKGIVRSPLKPTGRHDVYIFEANRTIAIKVDNMRYEPRELSTLSVSEMKGVLGKREEKELVGLGKGDLQKMIAEITTCPTEIAKLVAEANEPKETPPNNTATDEKNSNNFSATQLREASQKMASMSPDQLRQQAATMKAMGPTALRNLNPAMKHMSDAQINQAIEQMEAVANNPEMMRAATEQMKNMKPEELEAAVGAGGGGMAASSATTASSGSGGSLPNTIKNMTSSQIKEASQKMSSMSPDELRQQASMLKSMPLDTLRRTNPHFATMTEDQIKMAITQMEQMADNPDMMKLAAEQMKNMDEAQLESMKSMLNGDSLNGASNSTATPITNANNLADLAADPSKMMESLLSNPEQLSSMIKTMKQNPDLMKSVISSQMGINADGTGGDEAKKKQMEQAIDQFTSMDDAQLEKLVKVANTVQKFAKPVLTSFNGVKNALGVSAKTLIVLLNLLFFGGIGVFIAWRRTRGDVVDGVGEMLGGMSEEIPEVVGGYDDGEF</sequence>
<dbReference type="STRING" id="35128.B8BQF9"/>
<dbReference type="eggNOG" id="ENOG502T6S7">
    <property type="taxonomic scope" value="Eukaryota"/>
</dbReference>
<organism evidence="3 4">
    <name type="scientific">Thalassiosira pseudonana</name>
    <name type="common">Marine diatom</name>
    <name type="synonym">Cyclotella nana</name>
    <dbReference type="NCBI Taxonomy" id="35128"/>
    <lineage>
        <taxon>Eukaryota</taxon>
        <taxon>Sar</taxon>
        <taxon>Stramenopiles</taxon>
        <taxon>Ochrophyta</taxon>
        <taxon>Bacillariophyta</taxon>
        <taxon>Coscinodiscophyceae</taxon>
        <taxon>Thalassiosirophycidae</taxon>
        <taxon>Thalassiosirales</taxon>
        <taxon>Thalassiosiraceae</taxon>
        <taxon>Thalassiosira</taxon>
    </lineage>
</organism>
<dbReference type="InParanoid" id="B8BQF9"/>
<keyword evidence="2" id="KW-1133">Transmembrane helix</keyword>
<evidence type="ECO:0000313" key="4">
    <source>
        <dbReference type="Proteomes" id="UP000001449"/>
    </source>
</evidence>
<feature type="transmembrane region" description="Helical" evidence="2">
    <location>
        <begin position="472"/>
        <end position="490"/>
    </location>
</feature>
<keyword evidence="4" id="KW-1185">Reference proteome</keyword>
<dbReference type="Proteomes" id="UP000001449">
    <property type="component" value="Chromosome 1"/>
</dbReference>
<keyword evidence="2" id="KW-0812">Transmembrane</keyword>
<name>B8BQF9_THAPS</name>
<feature type="region of interest" description="Disordered" evidence="1">
    <location>
        <begin position="114"/>
        <end position="134"/>
    </location>
</feature>
<keyword evidence="2" id="KW-0472">Membrane</keyword>
<dbReference type="PaxDb" id="35128-Thaps20750"/>
<dbReference type="RefSeq" id="XP_002286136.1">
    <property type="nucleotide sequence ID" value="XM_002286100.1"/>
</dbReference>
<reference evidence="3 4" key="1">
    <citation type="journal article" date="2004" name="Science">
        <title>The genome of the diatom Thalassiosira pseudonana: ecology, evolution, and metabolism.</title>
        <authorList>
            <person name="Armbrust E.V."/>
            <person name="Berges J.A."/>
            <person name="Bowler C."/>
            <person name="Green B.R."/>
            <person name="Martinez D."/>
            <person name="Putnam N.H."/>
            <person name="Zhou S."/>
            <person name="Allen A.E."/>
            <person name="Apt K.E."/>
            <person name="Bechner M."/>
            <person name="Brzezinski M.A."/>
            <person name="Chaal B.K."/>
            <person name="Chiovitti A."/>
            <person name="Davis A.K."/>
            <person name="Demarest M.S."/>
            <person name="Detter J.C."/>
            <person name="Glavina T."/>
            <person name="Goodstein D."/>
            <person name="Hadi M.Z."/>
            <person name="Hellsten U."/>
            <person name="Hildebrand M."/>
            <person name="Jenkins B.D."/>
            <person name="Jurka J."/>
            <person name="Kapitonov V.V."/>
            <person name="Kroger N."/>
            <person name="Lau W.W."/>
            <person name="Lane T.W."/>
            <person name="Larimer F.W."/>
            <person name="Lippmeier J.C."/>
            <person name="Lucas S."/>
            <person name="Medina M."/>
            <person name="Montsant A."/>
            <person name="Obornik M."/>
            <person name="Parker M.S."/>
            <person name="Palenik B."/>
            <person name="Pazour G.J."/>
            <person name="Richardson P.M."/>
            <person name="Rynearson T.A."/>
            <person name="Saito M.A."/>
            <person name="Schwartz D.C."/>
            <person name="Thamatrakoln K."/>
            <person name="Valentin K."/>
            <person name="Vardi A."/>
            <person name="Wilkerson F.P."/>
            <person name="Rokhsar D.S."/>
        </authorList>
    </citation>
    <scope>NUCLEOTIDE SEQUENCE [LARGE SCALE GENOMIC DNA]</scope>
    <source>
        <strain evidence="3 4">CCMP1335</strain>
    </source>
</reference>
<evidence type="ECO:0000313" key="3">
    <source>
        <dbReference type="EMBL" id="EED95777.1"/>
    </source>
</evidence>
<dbReference type="GeneID" id="7446826"/>
<evidence type="ECO:0008006" key="5">
    <source>
        <dbReference type="Google" id="ProtNLM"/>
    </source>
</evidence>
<dbReference type="AlphaFoldDB" id="B8BQF9"/>
<dbReference type="HOGENOM" id="CLU_520257_0_0_1"/>
<reference evidence="3 4" key="2">
    <citation type="journal article" date="2008" name="Nature">
        <title>The Phaeodactylum genome reveals the evolutionary history of diatom genomes.</title>
        <authorList>
            <person name="Bowler C."/>
            <person name="Allen A.E."/>
            <person name="Badger J.H."/>
            <person name="Grimwood J."/>
            <person name="Jabbari K."/>
            <person name="Kuo A."/>
            <person name="Maheswari U."/>
            <person name="Martens C."/>
            <person name="Maumus F."/>
            <person name="Otillar R.P."/>
            <person name="Rayko E."/>
            <person name="Salamov A."/>
            <person name="Vandepoele K."/>
            <person name="Beszteri B."/>
            <person name="Gruber A."/>
            <person name="Heijde M."/>
            <person name="Katinka M."/>
            <person name="Mock T."/>
            <person name="Valentin K."/>
            <person name="Verret F."/>
            <person name="Berges J.A."/>
            <person name="Brownlee C."/>
            <person name="Cadoret J.P."/>
            <person name="Chiovitti A."/>
            <person name="Choi C.J."/>
            <person name="Coesel S."/>
            <person name="De Martino A."/>
            <person name="Detter J.C."/>
            <person name="Durkin C."/>
            <person name="Falciatore A."/>
            <person name="Fournet J."/>
            <person name="Haruta M."/>
            <person name="Huysman M.J."/>
            <person name="Jenkins B.D."/>
            <person name="Jiroutova K."/>
            <person name="Jorgensen R.E."/>
            <person name="Joubert Y."/>
            <person name="Kaplan A."/>
            <person name="Kroger N."/>
            <person name="Kroth P.G."/>
            <person name="La Roche J."/>
            <person name="Lindquist E."/>
            <person name="Lommer M."/>
            <person name="Martin-Jezequel V."/>
            <person name="Lopez P.J."/>
            <person name="Lucas S."/>
            <person name="Mangogna M."/>
            <person name="McGinnis K."/>
            <person name="Medlin L.K."/>
            <person name="Montsant A."/>
            <person name="Oudot-Le Secq M.P."/>
            <person name="Napoli C."/>
            <person name="Obornik M."/>
            <person name="Parker M.S."/>
            <person name="Petit J.L."/>
            <person name="Porcel B.M."/>
            <person name="Poulsen N."/>
            <person name="Robison M."/>
            <person name="Rychlewski L."/>
            <person name="Rynearson T.A."/>
            <person name="Schmutz J."/>
            <person name="Shapiro H."/>
            <person name="Siaut M."/>
            <person name="Stanley M."/>
            <person name="Sussman M.R."/>
            <person name="Taylor A.R."/>
            <person name="Vardi A."/>
            <person name="von Dassow P."/>
            <person name="Vyverman W."/>
            <person name="Willis A."/>
            <person name="Wyrwicz L.S."/>
            <person name="Rokhsar D.S."/>
            <person name="Weissenbach J."/>
            <person name="Armbrust E.V."/>
            <person name="Green B.R."/>
            <person name="Van de Peer Y."/>
            <person name="Grigoriev I.V."/>
        </authorList>
    </citation>
    <scope>NUCLEOTIDE SEQUENCE [LARGE SCALE GENOMIC DNA]</scope>
    <source>
        <strain evidence="3 4">CCMP1335</strain>
    </source>
</reference>